<dbReference type="GO" id="GO:0005524">
    <property type="term" value="F:ATP binding"/>
    <property type="evidence" value="ECO:0007669"/>
    <property type="project" value="UniProtKB-KW"/>
</dbReference>
<feature type="transmembrane region" description="Helical" evidence="12">
    <location>
        <begin position="111"/>
        <end position="133"/>
    </location>
</feature>
<feature type="domain" description="Guanylate cyclase" evidence="13">
    <location>
        <begin position="320"/>
        <end position="447"/>
    </location>
</feature>
<evidence type="ECO:0000313" key="15">
    <source>
        <dbReference type="RefSeq" id="XP_013397322.1"/>
    </source>
</evidence>
<evidence type="ECO:0000256" key="8">
    <source>
        <dbReference type="ARBA" id="ARBA00022842"/>
    </source>
</evidence>
<evidence type="ECO:0000313" key="14">
    <source>
        <dbReference type="Proteomes" id="UP000085678"/>
    </source>
</evidence>
<dbReference type="Proteomes" id="UP000085678">
    <property type="component" value="Unplaced"/>
</dbReference>
<evidence type="ECO:0000256" key="2">
    <source>
        <dbReference type="ARBA" id="ARBA00004141"/>
    </source>
</evidence>
<dbReference type="InterPro" id="IPR001054">
    <property type="entry name" value="A/G_cyclase"/>
</dbReference>
<dbReference type="PANTHER" id="PTHR45627">
    <property type="entry name" value="ADENYLATE CYCLASE TYPE 1"/>
    <property type="match status" value="1"/>
</dbReference>
<dbReference type="PROSITE" id="PS50125">
    <property type="entry name" value="GUANYLATE_CYCLASE_2"/>
    <property type="match status" value="1"/>
</dbReference>
<organism evidence="14 15">
    <name type="scientific">Lingula anatina</name>
    <name type="common">Brachiopod</name>
    <name type="synonym">Lingula unguis</name>
    <dbReference type="NCBI Taxonomy" id="7574"/>
    <lineage>
        <taxon>Eukaryota</taxon>
        <taxon>Metazoa</taxon>
        <taxon>Spiralia</taxon>
        <taxon>Lophotrochozoa</taxon>
        <taxon>Brachiopoda</taxon>
        <taxon>Linguliformea</taxon>
        <taxon>Lingulata</taxon>
        <taxon>Lingulida</taxon>
        <taxon>Linguloidea</taxon>
        <taxon>Lingulidae</taxon>
        <taxon>Lingula</taxon>
    </lineage>
</organism>
<evidence type="ECO:0000256" key="12">
    <source>
        <dbReference type="SAM" id="Phobius"/>
    </source>
</evidence>
<evidence type="ECO:0000256" key="9">
    <source>
        <dbReference type="ARBA" id="ARBA00022989"/>
    </source>
</evidence>
<feature type="transmembrane region" description="Helical" evidence="12">
    <location>
        <begin position="226"/>
        <end position="246"/>
    </location>
</feature>
<keyword evidence="14" id="KW-1185">Reference proteome</keyword>
<dbReference type="InterPro" id="IPR029787">
    <property type="entry name" value="Nucleotide_cyclase"/>
</dbReference>
<keyword evidence="10 12" id="KW-0472">Membrane</keyword>
<dbReference type="EC" id="4.6.1.1" evidence="3"/>
<dbReference type="GO" id="GO:0009190">
    <property type="term" value="P:cyclic nucleotide biosynthetic process"/>
    <property type="evidence" value="ECO:0007669"/>
    <property type="project" value="InterPro"/>
</dbReference>
<evidence type="ECO:0000256" key="5">
    <source>
        <dbReference type="ARBA" id="ARBA00022723"/>
    </source>
</evidence>
<evidence type="ECO:0000256" key="7">
    <source>
        <dbReference type="ARBA" id="ARBA00022840"/>
    </source>
</evidence>
<dbReference type="Pfam" id="PF16214">
    <property type="entry name" value="AC_N"/>
    <property type="match status" value="1"/>
</dbReference>
<dbReference type="STRING" id="7574.A0A1S3IGH4"/>
<dbReference type="GO" id="GO:0046872">
    <property type="term" value="F:metal ion binding"/>
    <property type="evidence" value="ECO:0007669"/>
    <property type="project" value="UniProtKB-KW"/>
</dbReference>
<feature type="non-terminal residue" evidence="15">
    <location>
        <position position="478"/>
    </location>
</feature>
<reference evidence="15" key="1">
    <citation type="submission" date="2025-08" db="UniProtKB">
        <authorList>
            <consortium name="RefSeq"/>
        </authorList>
    </citation>
    <scope>IDENTIFICATION</scope>
    <source>
        <tissue evidence="15">Gonads</tissue>
    </source>
</reference>
<gene>
    <name evidence="15" type="primary">LOC106164076</name>
</gene>
<evidence type="ECO:0000256" key="6">
    <source>
        <dbReference type="ARBA" id="ARBA00022741"/>
    </source>
</evidence>
<proteinExistence type="predicted"/>
<dbReference type="SUPFAM" id="SSF55073">
    <property type="entry name" value="Nucleotide cyclase"/>
    <property type="match status" value="1"/>
</dbReference>
<feature type="transmembrane region" description="Helical" evidence="12">
    <location>
        <begin position="85"/>
        <end position="105"/>
    </location>
</feature>
<dbReference type="PANTHER" id="PTHR45627:SF8">
    <property type="entry name" value="ADENYLATE CYCLASE TYPE 9"/>
    <property type="match status" value="1"/>
</dbReference>
<dbReference type="SMART" id="SM00044">
    <property type="entry name" value="CYCc"/>
    <property type="match status" value="1"/>
</dbReference>
<keyword evidence="8" id="KW-0460">Magnesium</keyword>
<keyword evidence="7" id="KW-0067">ATP-binding</keyword>
<keyword evidence="4 12" id="KW-0812">Transmembrane</keyword>
<feature type="transmembrane region" description="Helical" evidence="12">
    <location>
        <begin position="140"/>
        <end position="160"/>
    </location>
</feature>
<dbReference type="GO" id="GO:0007189">
    <property type="term" value="P:adenylate cyclase-activating G protein-coupled receptor signaling pathway"/>
    <property type="evidence" value="ECO:0007669"/>
    <property type="project" value="TreeGrafter"/>
</dbReference>
<dbReference type="InterPro" id="IPR032628">
    <property type="entry name" value="AC_N"/>
</dbReference>
<dbReference type="GO" id="GO:0035556">
    <property type="term" value="P:intracellular signal transduction"/>
    <property type="evidence" value="ECO:0007669"/>
    <property type="project" value="InterPro"/>
</dbReference>
<keyword evidence="9 12" id="KW-1133">Transmembrane helix</keyword>
<comment type="subcellular location">
    <subcellularLocation>
        <location evidence="2">Membrane</location>
        <topology evidence="2">Multi-pass membrane protein</topology>
    </subcellularLocation>
</comment>
<dbReference type="KEGG" id="lak:106164076"/>
<dbReference type="AlphaFoldDB" id="A0A1S3IGH4"/>
<evidence type="ECO:0000256" key="1">
    <source>
        <dbReference type="ARBA" id="ARBA00001593"/>
    </source>
</evidence>
<name>A0A1S3IGH4_LINAN</name>
<accession>A0A1S3IGH4</accession>
<evidence type="ECO:0000256" key="11">
    <source>
        <dbReference type="ARBA" id="ARBA00023239"/>
    </source>
</evidence>
<feature type="transmembrane region" description="Helical" evidence="12">
    <location>
        <begin position="194"/>
        <end position="214"/>
    </location>
</feature>
<dbReference type="GO" id="GO:0005886">
    <property type="term" value="C:plasma membrane"/>
    <property type="evidence" value="ECO:0007669"/>
    <property type="project" value="TreeGrafter"/>
</dbReference>
<sequence>MAASEDKDNNGMGARYDSGTEEVKFDVESPARNRYKGTLLSERRRSRFPVLFERASHSWWNPRFDSEVLEEQVAKSSFPQTRIRFQYACFYIIASCAAWSIFFAARAEANWVPFVVGTLSLLLITVLVLIFSYTRYYQRFCLPVSIFMSLLLVALTLAKFQNPQNETNMSDVGSFAGVIEILLMMYTVIPMPLFVCVIIGVLFSILYEVLLKIVTGDDEELDSAALIVGKVLLHFCIHIIGLHIFIMSQVRKRSTFWKVGQSIMAKRDLEIEKQLKEKMINSLMPETIAKEVVQSRVDGNSDFQRIIFRPFTMHQMKSVSILFADIVGFTKMSSNKTAEKLVSLLNNLFGRFDKICFKTGCEKICTLGDCYYCVSGCPTPRPDHAKCCIEMGLGMIKAIKEFDEEHNEEVNMRVGVHTGKVLCGVVGTSRFKFDVMSNDVDLANVMESTGEPGRVHISAETLEYLKDLYEVTEGKEEK</sequence>
<evidence type="ECO:0000256" key="4">
    <source>
        <dbReference type="ARBA" id="ARBA00022692"/>
    </source>
</evidence>
<dbReference type="OrthoDB" id="10035433at2759"/>
<dbReference type="InParanoid" id="A0A1S3IGH4"/>
<evidence type="ECO:0000256" key="10">
    <source>
        <dbReference type="ARBA" id="ARBA00023136"/>
    </source>
</evidence>
<keyword evidence="11" id="KW-0456">Lyase</keyword>
<evidence type="ECO:0000256" key="3">
    <source>
        <dbReference type="ARBA" id="ARBA00012201"/>
    </source>
</evidence>
<dbReference type="FunFam" id="3.30.70.1230:FF:000014">
    <property type="entry name" value="adenylate cyclase type 9"/>
    <property type="match status" value="1"/>
</dbReference>
<evidence type="ECO:0000259" key="13">
    <source>
        <dbReference type="PROSITE" id="PS50125"/>
    </source>
</evidence>
<comment type="catalytic activity">
    <reaction evidence="1">
        <text>ATP = 3',5'-cyclic AMP + diphosphate</text>
        <dbReference type="Rhea" id="RHEA:15389"/>
        <dbReference type="ChEBI" id="CHEBI:30616"/>
        <dbReference type="ChEBI" id="CHEBI:33019"/>
        <dbReference type="ChEBI" id="CHEBI:58165"/>
        <dbReference type="EC" id="4.6.1.1"/>
    </reaction>
</comment>
<dbReference type="GeneID" id="106164076"/>
<dbReference type="Gene3D" id="3.30.70.1230">
    <property type="entry name" value="Nucleotide cyclase"/>
    <property type="match status" value="1"/>
</dbReference>
<dbReference type="CDD" id="cd07302">
    <property type="entry name" value="CHD"/>
    <property type="match status" value="1"/>
</dbReference>
<dbReference type="GO" id="GO:0004016">
    <property type="term" value="F:adenylate cyclase activity"/>
    <property type="evidence" value="ECO:0007669"/>
    <property type="project" value="UniProtKB-EC"/>
</dbReference>
<keyword evidence="6" id="KW-0547">Nucleotide-binding</keyword>
<keyword evidence="5" id="KW-0479">Metal-binding</keyword>
<protein>
    <recommendedName>
        <fullName evidence="3">adenylate cyclase</fullName>
        <ecNumber evidence="3">4.6.1.1</ecNumber>
    </recommendedName>
</protein>
<dbReference type="Pfam" id="PF00211">
    <property type="entry name" value="Guanylate_cyc"/>
    <property type="match status" value="1"/>
</dbReference>
<dbReference type="RefSeq" id="XP_013397322.1">
    <property type="nucleotide sequence ID" value="XM_013541868.1"/>
</dbReference>